<dbReference type="SUPFAM" id="SSF52309">
    <property type="entry name" value="N-(deoxy)ribosyltransferase-like"/>
    <property type="match status" value="1"/>
</dbReference>
<proteinExistence type="predicted"/>
<comment type="caution">
    <text evidence="1">The sequence shown here is derived from an EMBL/GenBank/DDBJ whole genome shotgun (WGS) entry which is preliminary data.</text>
</comment>
<dbReference type="AlphaFoldDB" id="A0A556N301"/>
<accession>A0A556N301</accession>
<dbReference type="EMBL" id="VLPL01000002">
    <property type="protein sequence ID" value="TSJ46574.1"/>
    <property type="molecule type" value="Genomic_DNA"/>
</dbReference>
<dbReference type="Gene3D" id="3.40.50.450">
    <property type="match status" value="1"/>
</dbReference>
<protein>
    <recommendedName>
        <fullName evidence="3">Nucleoside 2-deoxyribosyltransferase</fullName>
    </recommendedName>
</protein>
<evidence type="ECO:0008006" key="3">
    <source>
        <dbReference type="Google" id="ProtNLM"/>
    </source>
</evidence>
<evidence type="ECO:0000313" key="2">
    <source>
        <dbReference type="Proteomes" id="UP000316008"/>
    </source>
</evidence>
<gene>
    <name evidence="1" type="ORF">FO442_05290</name>
</gene>
<dbReference type="Proteomes" id="UP000316008">
    <property type="component" value="Unassembled WGS sequence"/>
</dbReference>
<name>A0A556N301_9FLAO</name>
<organism evidence="1 2">
    <name type="scientific">Fluviicola chungangensis</name>
    <dbReference type="NCBI Taxonomy" id="2597671"/>
    <lineage>
        <taxon>Bacteria</taxon>
        <taxon>Pseudomonadati</taxon>
        <taxon>Bacteroidota</taxon>
        <taxon>Flavobacteriia</taxon>
        <taxon>Flavobacteriales</taxon>
        <taxon>Crocinitomicaceae</taxon>
        <taxon>Fluviicola</taxon>
    </lineage>
</organism>
<evidence type="ECO:0000313" key="1">
    <source>
        <dbReference type="EMBL" id="TSJ46574.1"/>
    </source>
</evidence>
<keyword evidence="2" id="KW-1185">Reference proteome</keyword>
<dbReference type="OrthoDB" id="284716at2"/>
<sequence length="321" mass="37066">MNTMTCLLTGKEVDYQDHENYVSYSLNIADNEVDIFICRKCKKKISIDEKYHHIIEGLIANNKWPERCEIVSESCNLPSKLPNGETIVLPSYLQTADYPKTPKDKIENLFFYLFKHQTYDGEVFRIDTSLSNFLLKNYFQNVQEADFYIRGLEEKELITSNRKNLVYPNRAMNIEITHSGLNKAIELMEEGDKSNKCFIAMSFNPATKDTREAIRKALKDTGYEAIIIDEQTIDSDKTINDEIIASLKRCKFCIADFSFHSNGVYFESGFALGQGKKVIYTCSKEEFGKAHFDIKPLQHIIYESPEQLTKDLINKIEAYIN</sequence>
<reference evidence="1 2" key="1">
    <citation type="submission" date="2019-07" db="EMBL/GenBank/DDBJ databases">
        <authorList>
            <person name="Huq M.A."/>
        </authorList>
    </citation>
    <scope>NUCLEOTIDE SEQUENCE [LARGE SCALE GENOMIC DNA]</scope>
    <source>
        <strain evidence="1 2">MAH-3</strain>
    </source>
</reference>
<dbReference type="RefSeq" id="WP_144332111.1">
    <property type="nucleotide sequence ID" value="NZ_VLPL01000002.1"/>
</dbReference>